<dbReference type="InParanoid" id="A9V4C8"/>
<feature type="signal peptide" evidence="2">
    <location>
        <begin position="1"/>
        <end position="33"/>
    </location>
</feature>
<proteinExistence type="predicted"/>
<dbReference type="GO" id="GO:0003924">
    <property type="term" value="F:GTPase activity"/>
    <property type="evidence" value="ECO:0000318"/>
    <property type="project" value="GO_Central"/>
</dbReference>
<dbReference type="Gene3D" id="3.40.50.300">
    <property type="entry name" value="P-loop containing nucleotide triphosphate hydrolases"/>
    <property type="match status" value="1"/>
</dbReference>
<feature type="region of interest" description="Disordered" evidence="1">
    <location>
        <begin position="216"/>
        <end position="246"/>
    </location>
</feature>
<dbReference type="Proteomes" id="UP000001357">
    <property type="component" value="Unassembled WGS sequence"/>
</dbReference>
<dbReference type="AlphaFoldDB" id="A9V4C8"/>
<evidence type="ECO:0000313" key="4">
    <source>
        <dbReference type="EMBL" id="EDQ87593.1"/>
    </source>
</evidence>
<feature type="chain" id="PRO_5002745084" description="Guanylate-binding protein N-terminal domain-containing protein" evidence="2">
    <location>
        <begin position="34"/>
        <end position="602"/>
    </location>
</feature>
<gene>
    <name evidence="4" type="ORF">MONBRDRAFT_27120</name>
</gene>
<evidence type="ECO:0000313" key="5">
    <source>
        <dbReference type="Proteomes" id="UP000001357"/>
    </source>
</evidence>
<evidence type="ECO:0000256" key="1">
    <source>
        <dbReference type="SAM" id="MobiDB-lite"/>
    </source>
</evidence>
<accession>A9V4C8</accession>
<feature type="domain" description="Guanylate-binding protein N-terminal" evidence="3">
    <location>
        <begin position="66"/>
        <end position="150"/>
    </location>
</feature>
<dbReference type="GeneID" id="5892762"/>
<dbReference type="PANTHER" id="PTHR10751">
    <property type="entry name" value="GUANYLATE BINDING PROTEIN"/>
    <property type="match status" value="1"/>
</dbReference>
<dbReference type="RefSeq" id="XP_001747513.1">
    <property type="nucleotide sequence ID" value="XM_001747461.1"/>
</dbReference>
<reference evidence="4 5" key="1">
    <citation type="journal article" date="2008" name="Nature">
        <title>The genome of the choanoflagellate Monosiga brevicollis and the origin of metazoans.</title>
        <authorList>
            <consortium name="JGI Sequencing"/>
            <person name="King N."/>
            <person name="Westbrook M.J."/>
            <person name="Young S.L."/>
            <person name="Kuo A."/>
            <person name="Abedin M."/>
            <person name="Chapman J."/>
            <person name="Fairclough S."/>
            <person name="Hellsten U."/>
            <person name="Isogai Y."/>
            <person name="Letunic I."/>
            <person name="Marr M."/>
            <person name="Pincus D."/>
            <person name="Putnam N."/>
            <person name="Rokas A."/>
            <person name="Wright K.J."/>
            <person name="Zuzow R."/>
            <person name="Dirks W."/>
            <person name="Good M."/>
            <person name="Goodstein D."/>
            <person name="Lemons D."/>
            <person name="Li W."/>
            <person name="Lyons J.B."/>
            <person name="Morris A."/>
            <person name="Nichols S."/>
            <person name="Richter D.J."/>
            <person name="Salamov A."/>
            <person name="Bork P."/>
            <person name="Lim W.A."/>
            <person name="Manning G."/>
            <person name="Miller W.T."/>
            <person name="McGinnis W."/>
            <person name="Shapiro H."/>
            <person name="Tjian R."/>
            <person name="Grigoriev I.V."/>
            <person name="Rokhsar D."/>
        </authorList>
    </citation>
    <scope>NUCLEOTIDE SEQUENCE [LARGE SCALE GENOMIC DNA]</scope>
    <source>
        <strain evidence="5">MX1 / ATCC 50154</strain>
    </source>
</reference>
<sequence>MAAPLPRTGAHGLGLAGVLLLCISAMYCGASAAASLPLLLPPEAGTTQLDQLVLNETTLAALEAGLWVSEEPVSINGAHVLILDTEGLDAADRSWYDHMQIFGLAASVADGLVYNAYRYMDGAALERLHDLVLNSAGLVLQAKLAAQEGHVSRVLEGQTQPSLFLSIQGVGRQLAQMHFNLSWDARQARSTMHTRQPSESSWQSYVKRSILNLSVHSKAQNSQPRRDRQSCQPPKKPPPPCGCIGKLKPSGPLYSVPTRPQASARSRLDAAVAEFVAMAARANASSTKELKKDLQAHLEQVLRNSLRPTAEQCVAHNDTTAKYLLNNATSVCQGAISQRALELTTGLATAMRQSLAEAFSAFRDCLSAQTSGPRDLSSVGFARRNATCFAPFTSLAAKAEHMCADGDLPEEDFILFQTYVQEHAQSVVGEQQHLLQELLTKASHEILDTHTLAVITEPMTPRKASAVEQQYREAIEQALGASLLADYHDEAIALEVRASVRDIVENRVEAMRELNAALIESKINQPLTVVVQSLSETTEPLQEMTHVFRQLWLRPELVRRLGQHLETVTEDAQEREAFVMEFLRTNPTVQAAQSQAAQVCCA</sequence>
<keyword evidence="5" id="KW-1185">Reference proteome</keyword>
<keyword evidence="2" id="KW-0732">Signal</keyword>
<organism evidence="4 5">
    <name type="scientific">Monosiga brevicollis</name>
    <name type="common">Choanoflagellate</name>
    <dbReference type="NCBI Taxonomy" id="81824"/>
    <lineage>
        <taxon>Eukaryota</taxon>
        <taxon>Choanoflagellata</taxon>
        <taxon>Craspedida</taxon>
        <taxon>Salpingoecidae</taxon>
        <taxon>Monosiga</taxon>
    </lineage>
</organism>
<evidence type="ECO:0000259" key="3">
    <source>
        <dbReference type="Pfam" id="PF02263"/>
    </source>
</evidence>
<dbReference type="EMBL" id="CH991558">
    <property type="protein sequence ID" value="EDQ87593.1"/>
    <property type="molecule type" value="Genomic_DNA"/>
</dbReference>
<protein>
    <recommendedName>
        <fullName evidence="3">Guanylate-binding protein N-terminal domain-containing protein</fullName>
    </recommendedName>
</protein>
<evidence type="ECO:0000256" key="2">
    <source>
        <dbReference type="SAM" id="SignalP"/>
    </source>
</evidence>
<name>A9V4C8_MONBE</name>
<dbReference type="InterPro" id="IPR027417">
    <property type="entry name" value="P-loop_NTPase"/>
</dbReference>
<dbReference type="Pfam" id="PF02263">
    <property type="entry name" value="GBP"/>
    <property type="match status" value="1"/>
</dbReference>
<dbReference type="InterPro" id="IPR015894">
    <property type="entry name" value="Guanylate-bd_N"/>
</dbReference>
<dbReference type="GO" id="GO:0005525">
    <property type="term" value="F:GTP binding"/>
    <property type="evidence" value="ECO:0000318"/>
    <property type="project" value="GO_Central"/>
</dbReference>
<dbReference type="KEGG" id="mbr:MONBRDRAFT_27120"/>